<feature type="domain" description="RNA polymerase beta subunit protrusion" evidence="19">
    <location>
        <begin position="296"/>
        <end position="693"/>
    </location>
</feature>
<evidence type="ECO:0000256" key="5">
    <source>
        <dbReference type="ARBA" id="ARBA00022478"/>
    </source>
</evidence>
<keyword evidence="9" id="KW-0548">Nucleotidyltransferase</keyword>
<evidence type="ECO:0000259" key="16">
    <source>
        <dbReference type="Pfam" id="PF00562"/>
    </source>
</evidence>
<evidence type="ECO:0000259" key="20">
    <source>
        <dbReference type="Pfam" id="PF04565"/>
    </source>
</evidence>
<dbReference type="Gene3D" id="3.90.1800.10">
    <property type="entry name" value="RNA polymerase alpha subunit dimerisation domain"/>
    <property type="match status" value="1"/>
</dbReference>
<comment type="function">
    <text evidence="1">DNA-dependent RNA polymerase catalyzes the transcription of DNA into RNA using the four ribonucleoside triphosphates as substrates.</text>
</comment>
<keyword evidence="7" id="KW-0934">Plastid</keyword>
<dbReference type="Pfam" id="PF04563">
    <property type="entry name" value="RNA_pol_Rpb2_1"/>
    <property type="match status" value="1"/>
</dbReference>
<evidence type="ECO:0000256" key="7">
    <source>
        <dbReference type="ARBA" id="ARBA00022640"/>
    </source>
</evidence>
<evidence type="ECO:0000256" key="4">
    <source>
        <dbReference type="ARBA" id="ARBA00012418"/>
    </source>
</evidence>
<keyword evidence="6" id="KW-0150">Chloroplast</keyword>
<evidence type="ECO:0000256" key="2">
    <source>
        <dbReference type="ARBA" id="ARBA00004229"/>
    </source>
</evidence>
<dbReference type="CDD" id="cd00081">
    <property type="entry name" value="Hint"/>
    <property type="match status" value="1"/>
</dbReference>
<dbReference type="STRING" id="1157962.A0A250XRG2"/>
<dbReference type="GO" id="GO:0006351">
    <property type="term" value="P:DNA-templated transcription"/>
    <property type="evidence" value="ECO:0007669"/>
    <property type="project" value="InterPro"/>
</dbReference>
<dbReference type="Pfam" id="PF04560">
    <property type="entry name" value="RNA_pol_Rpb2_7"/>
    <property type="match status" value="1"/>
</dbReference>
<dbReference type="Proteomes" id="UP000232323">
    <property type="component" value="Unassembled WGS sequence"/>
</dbReference>
<accession>A0A250XRG2</accession>
<evidence type="ECO:0000259" key="18">
    <source>
        <dbReference type="Pfam" id="PF04561"/>
    </source>
</evidence>
<dbReference type="OrthoDB" id="10248617at2759"/>
<dbReference type="Gene3D" id="3.90.1070.20">
    <property type="match status" value="1"/>
</dbReference>
<dbReference type="Pfam" id="PF04566">
    <property type="entry name" value="RNA_pol_Rpb2_4"/>
    <property type="match status" value="1"/>
</dbReference>
<dbReference type="Pfam" id="PF00562">
    <property type="entry name" value="RNA_pol_Rpb2_6"/>
    <property type="match status" value="2"/>
</dbReference>
<evidence type="ECO:0000256" key="14">
    <source>
        <dbReference type="ARBA" id="ARBA00032782"/>
    </source>
</evidence>
<evidence type="ECO:0000256" key="10">
    <source>
        <dbReference type="ARBA" id="ARBA00022723"/>
    </source>
</evidence>
<dbReference type="SUPFAM" id="SSF64484">
    <property type="entry name" value="beta and beta-prime subunits of DNA dependent RNA-polymerase"/>
    <property type="match status" value="2"/>
</dbReference>
<reference evidence="22 23" key="1">
    <citation type="submission" date="2017-08" db="EMBL/GenBank/DDBJ databases">
        <title>Acidophilic green algal genome provides insights into adaptation to an acidic environment.</title>
        <authorList>
            <person name="Hirooka S."/>
            <person name="Hirose Y."/>
            <person name="Kanesaki Y."/>
            <person name="Higuchi S."/>
            <person name="Fujiwara T."/>
            <person name="Onuma R."/>
            <person name="Era A."/>
            <person name="Ohbayashi R."/>
            <person name="Uzuka A."/>
            <person name="Nozaki H."/>
            <person name="Yoshikawa H."/>
            <person name="Miyagishima S.Y."/>
        </authorList>
    </citation>
    <scope>NUCLEOTIDE SEQUENCE [LARGE SCALE GENOMIC DNA]</scope>
    <source>
        <strain evidence="22 23">NIES-2499</strain>
    </source>
</reference>
<evidence type="ECO:0000256" key="11">
    <source>
        <dbReference type="ARBA" id="ARBA00022833"/>
    </source>
</evidence>
<evidence type="ECO:0000256" key="6">
    <source>
        <dbReference type="ARBA" id="ARBA00022528"/>
    </source>
</evidence>
<dbReference type="InterPro" id="IPR007646">
    <property type="entry name" value="RNA_pol_Rpb2_4"/>
</dbReference>
<evidence type="ECO:0000313" key="22">
    <source>
        <dbReference type="EMBL" id="GAX85667.1"/>
    </source>
</evidence>
<dbReference type="InterPro" id="IPR007641">
    <property type="entry name" value="RNA_pol_Rpb2_7"/>
</dbReference>
<feature type="domain" description="RNA polymerase Rpb2" evidence="18">
    <location>
        <begin position="501"/>
        <end position="654"/>
    </location>
</feature>
<gene>
    <name evidence="22" type="ORF">CEUSTIGMA_g13082.t1</name>
</gene>
<dbReference type="InterPro" id="IPR007642">
    <property type="entry name" value="RNA_pol_Rpb2_2"/>
</dbReference>
<dbReference type="PROSITE" id="PS50817">
    <property type="entry name" value="INTEIN_N_TER"/>
    <property type="match status" value="1"/>
</dbReference>
<evidence type="ECO:0000256" key="12">
    <source>
        <dbReference type="ARBA" id="ARBA00023163"/>
    </source>
</evidence>
<name>A0A250XRG2_9CHLO</name>
<keyword evidence="12" id="KW-0804">Transcription</keyword>
<evidence type="ECO:0000256" key="9">
    <source>
        <dbReference type="ARBA" id="ARBA00022695"/>
    </source>
</evidence>
<keyword evidence="11" id="KW-0862">Zinc</keyword>
<dbReference type="GO" id="GO:0009507">
    <property type="term" value="C:chloroplast"/>
    <property type="evidence" value="ECO:0007669"/>
    <property type="project" value="UniProtKB-SubCell"/>
</dbReference>
<dbReference type="GO" id="GO:0000428">
    <property type="term" value="C:DNA-directed RNA polymerase complex"/>
    <property type="evidence" value="ECO:0007669"/>
    <property type="project" value="UniProtKB-KW"/>
</dbReference>
<dbReference type="Gene3D" id="2.40.50.150">
    <property type="match status" value="1"/>
</dbReference>
<evidence type="ECO:0000256" key="15">
    <source>
        <dbReference type="ARBA" id="ARBA00048552"/>
    </source>
</evidence>
<dbReference type="InterPro" id="IPR037033">
    <property type="entry name" value="DNA-dir_RNAP_su2_hyb_sf"/>
</dbReference>
<feature type="domain" description="RNA polymerase Rpb2" evidence="17">
    <location>
        <begin position="1596"/>
        <end position="1686"/>
    </location>
</feature>
<evidence type="ECO:0000256" key="1">
    <source>
        <dbReference type="ARBA" id="ARBA00004026"/>
    </source>
</evidence>
<evidence type="ECO:0000256" key="13">
    <source>
        <dbReference type="ARBA" id="ARBA00026088"/>
    </source>
</evidence>
<feature type="domain" description="DNA-directed RNA polymerase subunit 2 hybrid-binding" evidence="16">
    <location>
        <begin position="1451"/>
        <end position="1594"/>
    </location>
</feature>
<organism evidence="22 23">
    <name type="scientific">Chlamydomonas eustigma</name>
    <dbReference type="NCBI Taxonomy" id="1157962"/>
    <lineage>
        <taxon>Eukaryota</taxon>
        <taxon>Viridiplantae</taxon>
        <taxon>Chlorophyta</taxon>
        <taxon>core chlorophytes</taxon>
        <taxon>Chlorophyceae</taxon>
        <taxon>CS clade</taxon>
        <taxon>Chlamydomonadales</taxon>
        <taxon>Chlamydomonadaceae</taxon>
        <taxon>Chlamydomonas</taxon>
    </lineage>
</organism>
<comment type="subunit">
    <text evidence="13">In plastids the minimal PEP RNA polymerase catalytic core is composed of four subunits: alpha, beta, beta', and beta''. When a (nuclear-encoded) sigma factor is associated with the core the holoenzyme is formed, which can initiate transcription.</text>
</comment>
<dbReference type="Gene3D" id="2.170.16.10">
    <property type="entry name" value="Hedgehog/Intein (Hint) domain"/>
    <property type="match status" value="1"/>
</dbReference>
<dbReference type="GO" id="GO:0003677">
    <property type="term" value="F:DNA binding"/>
    <property type="evidence" value="ECO:0007669"/>
    <property type="project" value="InterPro"/>
</dbReference>
<keyword evidence="23" id="KW-1185">Reference proteome</keyword>
<evidence type="ECO:0000259" key="21">
    <source>
        <dbReference type="Pfam" id="PF04566"/>
    </source>
</evidence>
<comment type="subcellular location">
    <subcellularLocation>
        <location evidence="2">Plastid</location>
        <location evidence="2">Chloroplast</location>
    </subcellularLocation>
</comment>
<dbReference type="GO" id="GO:0016539">
    <property type="term" value="P:intein-mediated protein splicing"/>
    <property type="evidence" value="ECO:0007669"/>
    <property type="project" value="InterPro"/>
</dbReference>
<dbReference type="CDD" id="cd00653">
    <property type="entry name" value="RNA_pol_B_RPB2"/>
    <property type="match status" value="1"/>
</dbReference>
<evidence type="ECO:0000256" key="8">
    <source>
        <dbReference type="ARBA" id="ARBA00022679"/>
    </source>
</evidence>
<feature type="domain" description="RNA polymerase Rpb2" evidence="20">
    <location>
        <begin position="738"/>
        <end position="802"/>
    </location>
</feature>
<comment type="caution">
    <text evidence="22">The sequence shown here is derived from an EMBL/GenBank/DDBJ whole genome shotgun (WGS) entry which is preliminary data.</text>
</comment>
<dbReference type="Pfam" id="PF04565">
    <property type="entry name" value="RNA_pol_Rpb2_3"/>
    <property type="match status" value="1"/>
</dbReference>
<dbReference type="InterPro" id="IPR006141">
    <property type="entry name" value="Intein_N"/>
</dbReference>
<dbReference type="GO" id="GO:0032549">
    <property type="term" value="F:ribonucleoside binding"/>
    <property type="evidence" value="ECO:0007669"/>
    <property type="project" value="InterPro"/>
</dbReference>
<protein>
    <recommendedName>
        <fullName evidence="4">DNA-directed RNA polymerase</fullName>
        <ecNumber evidence="4">2.7.7.6</ecNumber>
    </recommendedName>
    <alternativeName>
        <fullName evidence="14">PEP</fullName>
    </alternativeName>
</protein>
<dbReference type="GO" id="GO:0046872">
    <property type="term" value="F:metal ion binding"/>
    <property type="evidence" value="ECO:0007669"/>
    <property type="project" value="UniProtKB-KW"/>
</dbReference>
<comment type="catalytic activity">
    <reaction evidence="15">
        <text>RNA(n) + a ribonucleoside 5'-triphosphate = RNA(n+1) + diphosphate</text>
        <dbReference type="Rhea" id="RHEA:21248"/>
        <dbReference type="Rhea" id="RHEA-COMP:14527"/>
        <dbReference type="Rhea" id="RHEA-COMP:17342"/>
        <dbReference type="ChEBI" id="CHEBI:33019"/>
        <dbReference type="ChEBI" id="CHEBI:61557"/>
        <dbReference type="ChEBI" id="CHEBI:140395"/>
        <dbReference type="EC" id="2.7.7.6"/>
    </reaction>
</comment>
<dbReference type="Gene3D" id="2.40.270.10">
    <property type="entry name" value="DNA-directed RNA polymerase, subunit 2, domain 6"/>
    <property type="match status" value="1"/>
</dbReference>
<evidence type="ECO:0000256" key="3">
    <source>
        <dbReference type="ARBA" id="ARBA00006835"/>
    </source>
</evidence>
<dbReference type="InterPro" id="IPR036844">
    <property type="entry name" value="Hint_dom_sf"/>
</dbReference>
<evidence type="ECO:0000259" key="17">
    <source>
        <dbReference type="Pfam" id="PF04560"/>
    </source>
</evidence>
<feature type="domain" description="DNA-directed RNA polymerase subunit 2 hybrid-binding" evidence="16">
    <location>
        <begin position="981"/>
        <end position="1212"/>
    </location>
</feature>
<dbReference type="InterPro" id="IPR007120">
    <property type="entry name" value="DNA-dir_RNAP_su2_dom"/>
</dbReference>
<keyword evidence="8" id="KW-0808">Transferase</keyword>
<proteinExistence type="inferred from homology"/>
<dbReference type="EC" id="2.7.7.6" evidence="4"/>
<dbReference type="InterPro" id="IPR007645">
    <property type="entry name" value="RNA_pol_Rpb2_3"/>
</dbReference>
<evidence type="ECO:0000259" key="19">
    <source>
        <dbReference type="Pfam" id="PF04563"/>
    </source>
</evidence>
<dbReference type="Gene3D" id="3.90.1100.10">
    <property type="match status" value="2"/>
</dbReference>
<dbReference type="PANTHER" id="PTHR20856">
    <property type="entry name" value="DNA-DIRECTED RNA POLYMERASE I SUBUNIT 2"/>
    <property type="match status" value="1"/>
</dbReference>
<dbReference type="InterPro" id="IPR037034">
    <property type="entry name" value="RNA_pol_Rpb2_2_sf"/>
</dbReference>
<dbReference type="GO" id="GO:0003899">
    <property type="term" value="F:DNA-directed RNA polymerase activity"/>
    <property type="evidence" value="ECO:0007669"/>
    <property type="project" value="UniProtKB-EC"/>
</dbReference>
<dbReference type="InterPro" id="IPR015712">
    <property type="entry name" value="DNA-dir_RNA_pol_su2"/>
</dbReference>
<keyword evidence="10" id="KW-0479">Metal-binding</keyword>
<evidence type="ECO:0000313" key="23">
    <source>
        <dbReference type="Proteomes" id="UP000232323"/>
    </source>
</evidence>
<sequence>MSGGNIATVFLLTKDEHDLIDDFLSYHVALFGASNVVVVDNGSTHPVAVEALRRHVASGGRAVVDRRPFIDAAQFMTEHMRAMSGDAEFLIPLETDEFIFFPDDPDAVVDRGSLAERLRGIQGPVVRFGAFWGSRPDPGRSHERPAAEIVRFEDHGWDKIIVRANAFQRMTLWSHQCEVHDPTFKLHPPHHPGLGLLHFNDAGVRRKVERAKSVAQSYGYDPGSRRTDAERLAQLRTWTGRPVLCGHKADIVCAHLSRKLEARHARRSLGCIPGGWDAFVYAEGECEKELLQSTALVDHQITPYNDCVSTKLTQIIDGFNPIEISNGFQPEHGCHKYQLSVCVQNLALSRPTIFEKDGSTKAMLPNDARLRNLTYSAPMTADLHVTARTWNADVGAYTCESKRLTSVPLGRLPIMVRSDYCALTTAGSASRPVMEDECLSDCGGYFIVNGSEKVVVSQDRMAENRVYVFLNTKATCYSHVAEVRSVQEDRFGVPKTLTLKLTAKPNNFGRTIKLTMHHLKHDVPVVTVLRALGVASDMDVVRLVVGDLSDPAYGRIEAELAGCLDDASGQRSLQEAQDLLASDLVLPHHFSNANAAKRRTLLQNVLRKDLLPHVGPDPARKALYIAYMMSKLIRVHLGLGALDDRDSYLNKRLDTPGVLIANLFRQYYGKVVKDLRTQVQKEIANGSWRATHQFVNVINRSNVYKMVKPTILESGLKYGLSTGNWGVKTSRVRQGVAQVLNRMAFLATMSHLRRVNTPIENTGKLVQPRKLHPTQFGILCPSETPEGSSVGLVKNLALTAHVTVASSSQQLRSTVFALGAVRDWAPGPVSSPTVVRVVINGDICSVHDDPAALVKRLRTMKRHGQINSFTSVVWDVTAREVRLCCEGGRFTRPLLVADEDDSERRPIIITACGGDLCKAVLDGVAEWPRLVVSGAVEYLDVDEANAALIGGERAWTRAGSPHRRSYSHYELSSQAMLGVAAGSIPFSDHNQAPRNTYQSAMGKQAVGVYASNFRHRFDTLVHVLNYLQQPMVSTHTSRILSCDRLPYGINTIVAIACFTGFNQEDSVIVNRSAVDRGLFASTFYRTFREQNDKNHSTGEEEFFCKPDPLTTRNMRLQNCYDKLASNGFAPENTYVGAGDVIIGKCMPQKQGHVINNKDTSVALRSNERGVVDRVSTRHFTNVNGDGYAFAKVRLRQERLPSIGDKVSCYTGDHEVLTRGRGFVPIPEVALDDEVACLDDAGDLVYAKPSAVAAFPYDREMPLVEVVGDGVDLLVTPEHRMWTLDELTGNYRVVLASALAMLQQRSVHLRGTLTTPIEASGRNNTVARLFLLGCWVRECRSTSRLPGWVWGLPPSYAFALLNGVLGDDRKRVLRLWNRQICDDLQRLPLHAGLAATVVGDLGFQLCYAKPVAYVHRFVRNNAHDAVYCCTVPVGPGVIYVRRKGMPLWCGNSRHGQKGTIGMLYREEDMPYTSGGIVPSLIMNPHAIPSRMTIGQLLEALESKAGALSGTLRDGSPFNGRTVQDVAAELEALGAHRHGDEIMYNPRTGEQVPCAVFVCPTYYQRLKHMVEDKVHSRSANGPVVLLTRQPAEGRARDGGLRVGEMELDCLWAHGAMYFLKERFMECSDNYRIFTCSRCGRFATAVNPERSIYSCRPCGNETAFHELRIPYAAKLLLQEVKTMAIEPKFNAA</sequence>
<dbReference type="Pfam" id="PF04561">
    <property type="entry name" value="RNA_pol_Rpb2_2"/>
    <property type="match status" value="1"/>
</dbReference>
<dbReference type="SUPFAM" id="SSF51294">
    <property type="entry name" value="Hedgehog/intein (Hint) domain"/>
    <property type="match status" value="1"/>
</dbReference>
<keyword evidence="5" id="KW-0240">DNA-directed RNA polymerase</keyword>
<dbReference type="Gene3D" id="3.90.1110.10">
    <property type="entry name" value="RNA polymerase Rpb2, domain 2"/>
    <property type="match status" value="1"/>
</dbReference>
<dbReference type="EMBL" id="BEGY01000184">
    <property type="protein sequence ID" value="GAX85667.1"/>
    <property type="molecule type" value="Genomic_DNA"/>
</dbReference>
<dbReference type="InterPro" id="IPR007644">
    <property type="entry name" value="RNA_pol_bsu_protrusion"/>
</dbReference>
<feature type="domain" description="RNA polymerase Rpb2" evidence="21">
    <location>
        <begin position="837"/>
        <end position="897"/>
    </location>
</feature>
<dbReference type="InterPro" id="IPR014724">
    <property type="entry name" value="RNA_pol_RPB2_OB-fold"/>
</dbReference>
<comment type="similarity">
    <text evidence="3">Belongs to the RNA polymerase beta chain family.</text>
</comment>